<keyword evidence="2" id="KW-1133">Transmembrane helix</keyword>
<evidence type="ECO:0000259" key="4">
    <source>
        <dbReference type="Pfam" id="PF13845"/>
    </source>
</evidence>
<keyword evidence="2" id="KW-0472">Membrane</keyword>
<accession>A0A849K5U1</accession>
<organism evidence="5 6">
    <name type="scientific">Isoptericola sediminis</name>
    <dbReference type="NCBI Taxonomy" id="2733572"/>
    <lineage>
        <taxon>Bacteria</taxon>
        <taxon>Bacillati</taxon>
        <taxon>Actinomycetota</taxon>
        <taxon>Actinomycetes</taxon>
        <taxon>Micrococcales</taxon>
        <taxon>Promicromonosporaceae</taxon>
        <taxon>Isoptericola</taxon>
    </lineage>
</organism>
<feature type="compositionally biased region" description="Pro residues" evidence="1">
    <location>
        <begin position="1"/>
        <end position="11"/>
    </location>
</feature>
<comment type="caution">
    <text evidence="5">The sequence shown here is derived from an EMBL/GenBank/DDBJ whole genome shotgun (WGS) entry which is preliminary data.</text>
</comment>
<feature type="transmembrane region" description="Helical" evidence="2">
    <location>
        <begin position="89"/>
        <end position="115"/>
    </location>
</feature>
<name>A0A849K5U1_9MICO</name>
<dbReference type="InterPro" id="IPR025241">
    <property type="entry name" value="DUF4190"/>
</dbReference>
<dbReference type="AlphaFoldDB" id="A0A849K5U1"/>
<feature type="region of interest" description="Disordered" evidence="1">
    <location>
        <begin position="1"/>
        <end position="46"/>
    </location>
</feature>
<feature type="compositionally biased region" description="Low complexity" evidence="1">
    <location>
        <begin position="12"/>
        <end position="27"/>
    </location>
</feature>
<dbReference type="InterPro" id="IPR026004">
    <property type="entry name" value="Septum_form"/>
</dbReference>
<feature type="domain" description="DUF4190" evidence="3">
    <location>
        <begin position="52"/>
        <end position="106"/>
    </location>
</feature>
<keyword evidence="2" id="KW-0812">Transmembrane</keyword>
<dbReference type="EMBL" id="JABFAJ010000013">
    <property type="protein sequence ID" value="NNU27389.1"/>
    <property type="molecule type" value="Genomic_DNA"/>
</dbReference>
<dbReference type="RefSeq" id="WP_171246900.1">
    <property type="nucleotide sequence ID" value="NZ_JABFAJ010000013.1"/>
</dbReference>
<feature type="transmembrane region" description="Helical" evidence="2">
    <location>
        <begin position="52"/>
        <end position="77"/>
    </location>
</feature>
<reference evidence="5 6" key="1">
    <citation type="submission" date="2020-05" db="EMBL/GenBank/DDBJ databases">
        <title>Genome sequence of Isoptericola sp. JC619 isolated from Chilika lagoon, India.</title>
        <authorList>
            <person name="Kumar D."/>
            <person name="Appam K."/>
            <person name="Gandham S."/>
            <person name="Uppada J."/>
            <person name="Sasikala C."/>
            <person name="Venkata Ramana C."/>
        </authorList>
    </citation>
    <scope>NUCLEOTIDE SEQUENCE [LARGE SCALE GENOMIC DNA]</scope>
    <source>
        <strain evidence="5 6">JC619</strain>
    </source>
</reference>
<proteinExistence type="predicted"/>
<evidence type="ECO:0000313" key="6">
    <source>
        <dbReference type="Proteomes" id="UP000557204"/>
    </source>
</evidence>
<feature type="domain" description="Septum formation-related" evidence="4">
    <location>
        <begin position="171"/>
        <end position="247"/>
    </location>
</feature>
<dbReference type="Pfam" id="PF13845">
    <property type="entry name" value="Septum_form"/>
    <property type="match status" value="1"/>
</dbReference>
<dbReference type="Pfam" id="PF13828">
    <property type="entry name" value="DUF4190"/>
    <property type="match status" value="1"/>
</dbReference>
<sequence>MTNPPQDPYAPPTTTAPDASAPDAPTTVLPDTADVPAQPYEVPPTHPGTDGLAIAALVTGILQMTIIPLGLGIAALVRIKKSGRSGKGFAIAGIVLGALSTVAWAAIILLFSALFTNDDFQEAFVEGFEEGYEESTGTDLGLEDSAGTDPGLAEVSSTEITVGDCFEDPPLEAVDCTSPHHSEVFGVQELAGEEFPGEQQVIKATEEFCLSAFTKYVGTDYMDSSLDFFYYYPTEEMWTSGDREVFCEAVTMDGSPLEGTVAGSGI</sequence>
<evidence type="ECO:0000259" key="3">
    <source>
        <dbReference type="Pfam" id="PF13828"/>
    </source>
</evidence>
<evidence type="ECO:0000313" key="5">
    <source>
        <dbReference type="EMBL" id="NNU27389.1"/>
    </source>
</evidence>
<gene>
    <name evidence="5" type="ORF">HLI28_07505</name>
</gene>
<keyword evidence="6" id="KW-1185">Reference proteome</keyword>
<evidence type="ECO:0000256" key="2">
    <source>
        <dbReference type="SAM" id="Phobius"/>
    </source>
</evidence>
<protein>
    <submittedName>
        <fullName evidence="5">DUF4190 domain-containing protein</fullName>
    </submittedName>
</protein>
<dbReference type="Proteomes" id="UP000557204">
    <property type="component" value="Unassembled WGS sequence"/>
</dbReference>
<evidence type="ECO:0000256" key="1">
    <source>
        <dbReference type="SAM" id="MobiDB-lite"/>
    </source>
</evidence>